<evidence type="ECO:0000256" key="11">
    <source>
        <dbReference type="ARBA" id="ARBA00022927"/>
    </source>
</evidence>
<dbReference type="Pfam" id="PF04811">
    <property type="entry name" value="Sec23_trunk"/>
    <property type="match status" value="1"/>
</dbReference>
<comment type="similarity">
    <text evidence="4">Belongs to the SEC23/SEC24 family. SEC24 subfamily.</text>
</comment>
<dbReference type="GO" id="GO:0090110">
    <property type="term" value="P:COPII-coated vesicle cargo loading"/>
    <property type="evidence" value="ECO:0007669"/>
    <property type="project" value="TreeGrafter"/>
</dbReference>
<dbReference type="CDD" id="cd01479">
    <property type="entry name" value="Sec24-like"/>
    <property type="match status" value="1"/>
</dbReference>
<dbReference type="InterPro" id="IPR029006">
    <property type="entry name" value="ADF-H/Gelsolin-like_dom_sf"/>
</dbReference>
<comment type="subcellular location">
    <subcellularLocation>
        <location evidence="2">Cytoplasmic vesicle</location>
        <location evidence="2">COPII-coated vesicle membrane</location>
        <topology evidence="2">Peripheral membrane protein</topology>
        <orientation evidence="2">Cytoplasmic side</orientation>
    </subcellularLocation>
    <subcellularLocation>
        <location evidence="3">Endoplasmic reticulum membrane</location>
        <topology evidence="3">Peripheral membrane protein</topology>
        <orientation evidence="3">Cytoplasmic side</orientation>
    </subcellularLocation>
    <subcellularLocation>
        <location evidence="1">Golgi apparatus membrane</location>
        <topology evidence="1">Peripheral membrane protein</topology>
        <orientation evidence="1">Cytoplasmic side</orientation>
    </subcellularLocation>
</comment>
<feature type="compositionally biased region" description="Polar residues" evidence="16">
    <location>
        <begin position="141"/>
        <end position="150"/>
    </location>
</feature>
<feature type="domain" description="Sec23/Sec24 helical" evidence="20">
    <location>
        <begin position="684"/>
        <end position="786"/>
    </location>
</feature>
<dbReference type="GO" id="GO:0005789">
    <property type="term" value="C:endoplasmic reticulum membrane"/>
    <property type="evidence" value="ECO:0007669"/>
    <property type="project" value="UniProtKB-SubCell"/>
</dbReference>
<dbReference type="AlphaFoldDB" id="A0AA39V5W9"/>
<keyword evidence="13" id="KW-0472">Membrane</keyword>
<evidence type="ECO:0000256" key="2">
    <source>
        <dbReference type="ARBA" id="ARBA00004299"/>
    </source>
</evidence>
<evidence type="ECO:0000259" key="18">
    <source>
        <dbReference type="Pfam" id="PF04810"/>
    </source>
</evidence>
<evidence type="ECO:0000259" key="21">
    <source>
        <dbReference type="Pfam" id="PF08033"/>
    </source>
</evidence>
<feature type="compositionally biased region" description="Low complexity" evidence="16">
    <location>
        <begin position="91"/>
        <end position="100"/>
    </location>
</feature>
<evidence type="ECO:0000259" key="17">
    <source>
        <dbReference type="Pfam" id="PF00626"/>
    </source>
</evidence>
<evidence type="ECO:0000256" key="12">
    <source>
        <dbReference type="ARBA" id="ARBA00023034"/>
    </source>
</evidence>
<evidence type="ECO:0000256" key="7">
    <source>
        <dbReference type="ARBA" id="ARBA00022448"/>
    </source>
</evidence>
<evidence type="ECO:0000256" key="8">
    <source>
        <dbReference type="ARBA" id="ARBA00022490"/>
    </source>
</evidence>
<keyword evidence="10" id="KW-0931">ER-Golgi transport</keyword>
<evidence type="ECO:0000256" key="10">
    <source>
        <dbReference type="ARBA" id="ARBA00022892"/>
    </source>
</evidence>
<dbReference type="Pfam" id="PF00626">
    <property type="entry name" value="Gelsolin"/>
    <property type="match status" value="1"/>
</dbReference>
<feature type="compositionally biased region" description="Low complexity" evidence="16">
    <location>
        <begin position="32"/>
        <end position="45"/>
    </location>
</feature>
<keyword evidence="12" id="KW-0333">Golgi apparatus</keyword>
<dbReference type="GO" id="GO:0000149">
    <property type="term" value="F:SNARE binding"/>
    <property type="evidence" value="ECO:0007669"/>
    <property type="project" value="TreeGrafter"/>
</dbReference>
<feature type="domain" description="Sec23/Sec24 beta-sandwich" evidence="21">
    <location>
        <begin position="590"/>
        <end position="673"/>
    </location>
</feature>
<keyword evidence="14" id="KW-0968">Cytoplasmic vesicle</keyword>
<dbReference type="Gene3D" id="2.60.40.1670">
    <property type="entry name" value="beta-sandwich domain of Sec23/24"/>
    <property type="match status" value="1"/>
</dbReference>
<proteinExistence type="inferred from homology"/>
<dbReference type="InterPro" id="IPR006895">
    <property type="entry name" value="Znf_Sec23_Sec24"/>
</dbReference>
<dbReference type="Gene3D" id="1.20.120.730">
    <property type="entry name" value="Sec23/Sec24 helical domain"/>
    <property type="match status" value="1"/>
</dbReference>
<evidence type="ECO:0000256" key="4">
    <source>
        <dbReference type="ARBA" id="ARBA00008334"/>
    </source>
</evidence>
<sequence length="958" mass="104288">MATPQPGYPLPGHDAYPQETYDATQHEVPENASPAQGSAPAPSAGGRKKRHYAGQAYEFGAGPNSALGGQQQGGGAYPGPPGAPVGGYGQQGQPPIQPGVASYGSGQASPAFAAGAPGYGQHPPAVGGYQPPEPGYPTHAAPQQQPGMGQITQGMGALAVGNQAQQAAPQMQGRPQMNPLYPTDLLNQPMNVSELDVPPPQIILPPNTSVTPSPDANCAPKYVRSTLNAVPTTHSLLKKSRLPFALVIQPYSSLHDHEDPVPIVPDQVIARCRRCRSYINPFATFLDQGHRWRCNMCNLTNEVPQAFDWDAATQKQLDRWARPELNHSVVEFVAPQEYMVRPPQPLVYLFLFDVSYNSVTNGLLATGARCIIESLDRIPNADRRTRLGFMAVDSSLHYFSIPRDDSENGEPSMMVVSDLDEPFLPTPADLLVTLTECRENIENFLGRLQEMFQSTTNGGSCMGAALRAGHKLISPVGGKLTVLSSTLPNLGQGKLEMREDKKLLGTSKESSLLQTGNSFYKSFAVECSKNQVSIDMFLFSSQYQDVASLSNLPRYTGGQTYFYPGWNAARSEDAIKFAREFSDYLSAEIGLEAVLRVRATTGLRMSTFYGNFFNRSSDLCAFPAFPRDQGYVVEVAIDETLTKNVVCLQSAVLHTTCNGERRIRVMTLALPTTQILADVYASADQAAIATVFSHKAVERTLGSGLEPARDALKAKLIELLQTYRKELAGGNMGGGGLQFPANLRCLPVLFLGLMKNIGLRQSAQIPSDMRSAALCQLSTLPLPLLIQYIYPKFYSLHDMPDSAGVPDETTGDIKLPPPINLSSQSLVPYGLYLIDDGQTQFLWVGREAVPQLVEDVFDVPDRTQLRVGKATLPVLENDFNERVRAVIEKSRDHRSKGVGSIVVPSLYVVREDGEPGMRLWAQSMLVEDRADQGVSLSQWLGMLREKMSEEGGFLSSFS</sequence>
<keyword evidence="7" id="KW-0813">Transport</keyword>
<dbReference type="InterPro" id="IPR012990">
    <property type="entry name" value="Beta-sandwich_Sec23_24"/>
</dbReference>
<dbReference type="InterPro" id="IPR050550">
    <property type="entry name" value="SEC23_SEC24_subfamily"/>
</dbReference>
<dbReference type="Pfam" id="PF04815">
    <property type="entry name" value="Sec23_helical"/>
    <property type="match status" value="1"/>
</dbReference>
<dbReference type="PANTHER" id="PTHR13803">
    <property type="entry name" value="SEC24-RELATED PROTEIN"/>
    <property type="match status" value="1"/>
</dbReference>
<dbReference type="InterPro" id="IPR036465">
    <property type="entry name" value="vWFA_dom_sf"/>
</dbReference>
<dbReference type="Pfam" id="PF08033">
    <property type="entry name" value="Sec23_BS"/>
    <property type="match status" value="1"/>
</dbReference>
<keyword evidence="9" id="KW-0256">Endoplasmic reticulum</keyword>
<feature type="domain" description="Sec23/Sec24 trunk" evidence="19">
    <location>
        <begin position="343"/>
        <end position="584"/>
    </location>
</feature>
<accession>A0AA39V5W9</accession>
<evidence type="ECO:0000256" key="1">
    <source>
        <dbReference type="ARBA" id="ARBA00004255"/>
    </source>
</evidence>
<dbReference type="GO" id="GO:0008270">
    <property type="term" value="F:zinc ion binding"/>
    <property type="evidence" value="ECO:0007669"/>
    <property type="project" value="InterPro"/>
</dbReference>
<dbReference type="SUPFAM" id="SSF82754">
    <property type="entry name" value="C-terminal, gelsolin-like domain of Sec23/24"/>
    <property type="match status" value="1"/>
</dbReference>
<keyword evidence="23" id="KW-1185">Reference proteome</keyword>
<gene>
    <name evidence="22" type="ORF">JMJ35_000592</name>
</gene>
<organism evidence="22 23">
    <name type="scientific">Cladonia borealis</name>
    <dbReference type="NCBI Taxonomy" id="184061"/>
    <lineage>
        <taxon>Eukaryota</taxon>
        <taxon>Fungi</taxon>
        <taxon>Dikarya</taxon>
        <taxon>Ascomycota</taxon>
        <taxon>Pezizomycotina</taxon>
        <taxon>Lecanoromycetes</taxon>
        <taxon>OSLEUM clade</taxon>
        <taxon>Lecanoromycetidae</taxon>
        <taxon>Lecanorales</taxon>
        <taxon>Lecanorineae</taxon>
        <taxon>Cladoniaceae</taxon>
        <taxon>Cladonia</taxon>
    </lineage>
</organism>
<dbReference type="InterPro" id="IPR006896">
    <property type="entry name" value="Sec23/24_trunk_dom"/>
</dbReference>
<evidence type="ECO:0000256" key="16">
    <source>
        <dbReference type="SAM" id="MobiDB-lite"/>
    </source>
</evidence>
<evidence type="ECO:0000256" key="15">
    <source>
        <dbReference type="ARBA" id="ARBA00025471"/>
    </source>
</evidence>
<dbReference type="Gene3D" id="3.40.20.10">
    <property type="entry name" value="Severin"/>
    <property type="match status" value="1"/>
</dbReference>
<dbReference type="GO" id="GO:0070971">
    <property type="term" value="C:endoplasmic reticulum exit site"/>
    <property type="evidence" value="ECO:0007669"/>
    <property type="project" value="TreeGrafter"/>
</dbReference>
<feature type="region of interest" description="Disordered" evidence="16">
    <location>
        <begin position="1"/>
        <end position="150"/>
    </location>
</feature>
<feature type="domain" description="Zinc finger Sec23/Sec24-type" evidence="18">
    <location>
        <begin position="269"/>
        <end position="306"/>
    </location>
</feature>
<dbReference type="InterPro" id="IPR036175">
    <property type="entry name" value="Sec23/24_helical_dom_sf"/>
</dbReference>
<protein>
    <recommendedName>
        <fullName evidence="6">Protein transport protein SEC24</fullName>
    </recommendedName>
    <alternativeName>
        <fullName evidence="5">Protein transport protein sec24</fullName>
    </alternativeName>
</protein>
<name>A0AA39V5W9_9LECA</name>
<dbReference type="InterPro" id="IPR006900">
    <property type="entry name" value="Sec23/24_helical_dom"/>
</dbReference>
<evidence type="ECO:0000259" key="20">
    <source>
        <dbReference type="Pfam" id="PF04815"/>
    </source>
</evidence>
<dbReference type="InterPro" id="IPR007123">
    <property type="entry name" value="Gelsolin-like_dom"/>
</dbReference>
<evidence type="ECO:0000256" key="6">
    <source>
        <dbReference type="ARBA" id="ARBA00021213"/>
    </source>
</evidence>
<dbReference type="InterPro" id="IPR036180">
    <property type="entry name" value="Gelsolin-like_dom_sf"/>
</dbReference>
<dbReference type="EMBL" id="JAFEKC020000001">
    <property type="protein sequence ID" value="KAK0517437.1"/>
    <property type="molecule type" value="Genomic_DNA"/>
</dbReference>
<dbReference type="SUPFAM" id="SSF53300">
    <property type="entry name" value="vWA-like"/>
    <property type="match status" value="1"/>
</dbReference>
<dbReference type="GO" id="GO:0030127">
    <property type="term" value="C:COPII vesicle coat"/>
    <property type="evidence" value="ECO:0007669"/>
    <property type="project" value="InterPro"/>
</dbReference>
<evidence type="ECO:0000313" key="23">
    <source>
        <dbReference type="Proteomes" id="UP001166286"/>
    </source>
</evidence>
<dbReference type="SUPFAM" id="SSF82919">
    <property type="entry name" value="Zn-finger domain of Sec23/24"/>
    <property type="match status" value="1"/>
</dbReference>
<dbReference type="SUPFAM" id="SSF81995">
    <property type="entry name" value="beta-sandwich domain of Sec23/24"/>
    <property type="match status" value="1"/>
</dbReference>
<evidence type="ECO:0000259" key="19">
    <source>
        <dbReference type="Pfam" id="PF04811"/>
    </source>
</evidence>
<dbReference type="GO" id="GO:0006886">
    <property type="term" value="P:intracellular protein transport"/>
    <property type="evidence" value="ECO:0007669"/>
    <property type="project" value="InterPro"/>
</dbReference>
<comment type="function">
    <text evidence="15">Component of the coat protein complex II (COPII) which promotes the formation of transport vesicles from the endoplasmic reticulum (ER). The coat has two main functions, the physical deformation of the endoplasmic reticulum membrane into vesicles and the selection of cargo molecules.</text>
</comment>
<dbReference type="PANTHER" id="PTHR13803:SF39">
    <property type="entry name" value="SECRETORY 24AB, ISOFORM A"/>
    <property type="match status" value="1"/>
</dbReference>
<dbReference type="SUPFAM" id="SSF81811">
    <property type="entry name" value="Helical domain of Sec23/24"/>
    <property type="match status" value="1"/>
</dbReference>
<feature type="domain" description="Gelsolin-like" evidence="17">
    <location>
        <begin position="813"/>
        <end position="885"/>
    </location>
</feature>
<dbReference type="GO" id="GO:0000139">
    <property type="term" value="C:Golgi membrane"/>
    <property type="evidence" value="ECO:0007669"/>
    <property type="project" value="UniProtKB-SubCell"/>
</dbReference>
<evidence type="ECO:0000256" key="9">
    <source>
        <dbReference type="ARBA" id="ARBA00022824"/>
    </source>
</evidence>
<keyword evidence="11" id="KW-0653">Protein transport</keyword>
<comment type="caution">
    <text evidence="22">The sequence shown here is derived from an EMBL/GenBank/DDBJ whole genome shotgun (WGS) entry which is preliminary data.</text>
</comment>
<evidence type="ECO:0000256" key="13">
    <source>
        <dbReference type="ARBA" id="ARBA00023136"/>
    </source>
</evidence>
<dbReference type="Proteomes" id="UP001166286">
    <property type="component" value="Unassembled WGS sequence"/>
</dbReference>
<evidence type="ECO:0000256" key="3">
    <source>
        <dbReference type="ARBA" id="ARBA00004397"/>
    </source>
</evidence>
<dbReference type="InterPro" id="IPR041742">
    <property type="entry name" value="Sec24-like_trunk_dom"/>
</dbReference>
<reference evidence="22" key="1">
    <citation type="submission" date="2023-03" db="EMBL/GenBank/DDBJ databases">
        <title>Complete genome of Cladonia borealis.</title>
        <authorList>
            <person name="Park H."/>
        </authorList>
    </citation>
    <scope>NUCLEOTIDE SEQUENCE</scope>
    <source>
        <strain evidence="22">ANT050790</strain>
    </source>
</reference>
<evidence type="ECO:0000313" key="22">
    <source>
        <dbReference type="EMBL" id="KAK0517437.1"/>
    </source>
</evidence>
<dbReference type="InterPro" id="IPR036174">
    <property type="entry name" value="Znf_Sec23_Sec24_sf"/>
</dbReference>
<keyword evidence="8" id="KW-0963">Cytoplasm</keyword>
<evidence type="ECO:0000256" key="5">
    <source>
        <dbReference type="ARBA" id="ARBA00013453"/>
    </source>
</evidence>
<dbReference type="Pfam" id="PF04810">
    <property type="entry name" value="zf-Sec23_Sec24"/>
    <property type="match status" value="1"/>
</dbReference>
<dbReference type="Gene3D" id="2.30.30.380">
    <property type="entry name" value="Zn-finger domain of Sec23/24"/>
    <property type="match status" value="1"/>
</dbReference>
<evidence type="ECO:0000256" key="14">
    <source>
        <dbReference type="ARBA" id="ARBA00023329"/>
    </source>
</evidence>
<dbReference type="Gene3D" id="3.40.50.410">
    <property type="entry name" value="von Willebrand factor, type A domain"/>
    <property type="match status" value="1"/>
</dbReference>